<keyword evidence="2" id="KW-1185">Reference proteome</keyword>
<reference evidence="1" key="1">
    <citation type="submission" date="2020-10" db="EMBL/GenBank/DDBJ databases">
        <title>An improved Amphimedon queenslandica hologenome assembly reveals how three proteobacterial symbionts can extend the metabolic phenotypic of their marine sponge host.</title>
        <authorList>
            <person name="Degnan B."/>
            <person name="Degnan S."/>
            <person name="Xiang X."/>
        </authorList>
    </citation>
    <scope>NUCLEOTIDE SEQUENCE</scope>
    <source>
        <strain evidence="1">AqS2</strain>
    </source>
</reference>
<sequence length="58" mass="6624">MDGYCPRCYTKRSFMEDVLRDFQSLGLASLIDGWRNACEGRGSRLQKGMISRRSGLCM</sequence>
<proteinExistence type="predicted"/>
<dbReference type="EMBL" id="JADHEI010000050">
    <property type="protein sequence ID" value="MBF2735726.1"/>
    <property type="molecule type" value="Genomic_DNA"/>
</dbReference>
<dbReference type="Proteomes" id="UP000604381">
    <property type="component" value="Unassembled WGS sequence"/>
</dbReference>
<comment type="caution">
    <text evidence="1">The sequence shown here is derived from an EMBL/GenBank/DDBJ whole genome shotgun (WGS) entry which is preliminary data.</text>
</comment>
<evidence type="ECO:0000313" key="1">
    <source>
        <dbReference type="EMBL" id="MBF2735726.1"/>
    </source>
</evidence>
<accession>A0A930UIJ4</accession>
<dbReference type="AlphaFoldDB" id="A0A930UIJ4"/>
<gene>
    <name evidence="1" type="ORF">ISN26_06615</name>
</gene>
<name>A0A930UIJ4_9GAMM</name>
<evidence type="ECO:0000313" key="2">
    <source>
        <dbReference type="Proteomes" id="UP000604381"/>
    </source>
</evidence>
<organism evidence="1 2">
    <name type="scientific">Candidatus Amphirhobacter heronislandensis</name>
    <dbReference type="NCBI Taxonomy" id="1732024"/>
    <lineage>
        <taxon>Bacteria</taxon>
        <taxon>Pseudomonadati</taxon>
        <taxon>Pseudomonadota</taxon>
        <taxon>Gammaproteobacteria</taxon>
        <taxon>Candidatus Tethybacterales</taxon>
        <taxon>Candidatus Tethybacteraceae</taxon>
        <taxon>Candidatus Amphirhobacter</taxon>
    </lineage>
</organism>
<protein>
    <submittedName>
        <fullName evidence="1">Uncharacterized protein</fullName>
    </submittedName>
</protein>